<name>R0KRP0_NOSB1</name>
<gene>
    <name evidence="1" type="ORF">NBO_349g0003</name>
</gene>
<keyword evidence="2" id="KW-1185">Reference proteome</keyword>
<keyword evidence="1" id="KW-0413">Isomerase</keyword>
<protein>
    <submittedName>
        <fullName evidence="1">Protein disulfide isomerase</fullName>
    </submittedName>
</protein>
<accession>R0KRP0</accession>
<sequence>MYKSSDPKLFERASIYPQSISDEADHNTHKHAVKLAVYKNGLFYQYTGDINDRDDVAAWIFHTHFSYVTRIDNPTFNTVFNGFKPSLILLTRDEELVNEYNKFSADRHLGTPYLDILFAYLDTAQYDLFVPNLLPNINLPA</sequence>
<dbReference type="VEuPathDB" id="MicrosporidiaDB:NBO_349g0003"/>
<dbReference type="GO" id="GO:0016853">
    <property type="term" value="F:isomerase activity"/>
    <property type="evidence" value="ECO:0007669"/>
    <property type="project" value="UniProtKB-KW"/>
</dbReference>
<dbReference type="OMA" id="GIAEWLF"/>
<evidence type="ECO:0000313" key="2">
    <source>
        <dbReference type="Proteomes" id="UP000016927"/>
    </source>
</evidence>
<dbReference type="Proteomes" id="UP000016927">
    <property type="component" value="Unassembled WGS sequence"/>
</dbReference>
<dbReference type="STRING" id="578461.R0KRP0"/>
<organism evidence="1 2">
    <name type="scientific">Nosema bombycis (strain CQ1 / CVCC 102059)</name>
    <name type="common">Microsporidian parasite</name>
    <name type="synonym">Pebrine of silkworm</name>
    <dbReference type="NCBI Taxonomy" id="578461"/>
    <lineage>
        <taxon>Eukaryota</taxon>
        <taxon>Fungi</taxon>
        <taxon>Fungi incertae sedis</taxon>
        <taxon>Microsporidia</taxon>
        <taxon>Nosematidae</taxon>
        <taxon>Nosema</taxon>
    </lineage>
</organism>
<proteinExistence type="predicted"/>
<reference evidence="1 2" key="1">
    <citation type="journal article" date="2013" name="BMC Genomics">
        <title>Comparative genomics of parasitic silkworm microsporidia reveal an association between genome expansion and host adaptation.</title>
        <authorList>
            <person name="Pan G."/>
            <person name="Xu J."/>
            <person name="Li T."/>
            <person name="Xia Q."/>
            <person name="Liu S.L."/>
            <person name="Zhang G."/>
            <person name="Li S."/>
            <person name="Li C."/>
            <person name="Liu H."/>
            <person name="Yang L."/>
            <person name="Liu T."/>
            <person name="Zhang X."/>
            <person name="Wu Z."/>
            <person name="Fan W."/>
            <person name="Dang X."/>
            <person name="Xiang H."/>
            <person name="Tao M."/>
            <person name="Li Y."/>
            <person name="Hu J."/>
            <person name="Li Z."/>
            <person name="Lin L."/>
            <person name="Luo J."/>
            <person name="Geng L."/>
            <person name="Wang L."/>
            <person name="Long M."/>
            <person name="Wan Y."/>
            <person name="He N."/>
            <person name="Zhang Z."/>
            <person name="Lu C."/>
            <person name="Keeling P.J."/>
            <person name="Wang J."/>
            <person name="Xiang Z."/>
            <person name="Zhou Z."/>
        </authorList>
    </citation>
    <scope>NUCLEOTIDE SEQUENCE [LARGE SCALE GENOMIC DNA]</scope>
    <source>
        <strain evidence="2">CQ1 / CVCC 102059</strain>
    </source>
</reference>
<dbReference type="HOGENOM" id="CLU_1825823_0_0_1"/>
<dbReference type="AlphaFoldDB" id="R0KRP0"/>
<dbReference type="OrthoDB" id="427280at2759"/>
<evidence type="ECO:0000313" key="1">
    <source>
        <dbReference type="EMBL" id="EOB12872.1"/>
    </source>
</evidence>
<dbReference type="EMBL" id="KB909257">
    <property type="protein sequence ID" value="EOB12872.1"/>
    <property type="molecule type" value="Genomic_DNA"/>
</dbReference>